<feature type="transmembrane region" description="Helical" evidence="9">
    <location>
        <begin position="337"/>
        <end position="360"/>
    </location>
</feature>
<keyword evidence="9" id="KW-0472">Membrane</keyword>
<accession>A0A1D1YRC1</accession>
<organism evidence="11">
    <name type="scientific">Anthurium amnicola</name>
    <dbReference type="NCBI Taxonomy" id="1678845"/>
    <lineage>
        <taxon>Eukaryota</taxon>
        <taxon>Viridiplantae</taxon>
        <taxon>Streptophyta</taxon>
        <taxon>Embryophyta</taxon>
        <taxon>Tracheophyta</taxon>
        <taxon>Spermatophyta</taxon>
        <taxon>Magnoliopsida</taxon>
        <taxon>Liliopsida</taxon>
        <taxon>Araceae</taxon>
        <taxon>Pothoideae</taxon>
        <taxon>Potheae</taxon>
        <taxon>Anthurium</taxon>
    </lineage>
</organism>
<dbReference type="Pfam" id="PF00170">
    <property type="entry name" value="bZIP_1"/>
    <property type="match status" value="1"/>
</dbReference>
<feature type="compositionally biased region" description="Basic and acidic residues" evidence="8">
    <location>
        <begin position="153"/>
        <end position="163"/>
    </location>
</feature>
<feature type="region of interest" description="Disordered" evidence="8">
    <location>
        <begin position="235"/>
        <end position="281"/>
    </location>
</feature>
<feature type="domain" description="BZIP" evidence="10">
    <location>
        <begin position="261"/>
        <end position="304"/>
    </location>
</feature>
<evidence type="ECO:0000256" key="2">
    <source>
        <dbReference type="ARBA" id="ARBA00004389"/>
    </source>
</evidence>
<dbReference type="CDD" id="cd14704">
    <property type="entry name" value="bZIP_HY5-like"/>
    <property type="match status" value="1"/>
</dbReference>
<dbReference type="InterPro" id="IPR046347">
    <property type="entry name" value="bZIP_sf"/>
</dbReference>
<dbReference type="SUPFAM" id="SSF57959">
    <property type="entry name" value="Leucine zipper domain"/>
    <property type="match status" value="1"/>
</dbReference>
<evidence type="ECO:0000256" key="3">
    <source>
        <dbReference type="ARBA" id="ARBA00007163"/>
    </source>
</evidence>
<evidence type="ECO:0000256" key="1">
    <source>
        <dbReference type="ARBA" id="ARBA00004123"/>
    </source>
</evidence>
<dbReference type="Gene3D" id="1.20.5.170">
    <property type="match status" value="1"/>
</dbReference>
<sequence>MLADLSLFIMGDVAASTEQDAFGDLDFLGDIYFDFGSVGDFDIFSDALPVVDASPAPWGAAAESMPSQMMGDIERFLMEEGGDVGEGELPLPEDFFADVLFAGSDEGSVKSAVSNGDAATTPEGKAAEGDGKGMGKRDEDLEMDANEAASVVSEKETSGDHSVSEGNAVEGDDKGMEKRDRDLEMELNEAASVVAESEKETSGDHSVSEGNAVEGDDKGMEKRDRDLEMELNEAASVVAESEKETSGDLSEGKSGQDEDFLSKKRRRQMRNRDSAMKSRERKKMYVRDLEMKSRFLESECKRLQHALHCCAGENIALRQCLQKAKALGAPMAKQESAVLFVESLLLGSLFWLMSIVYLFLMPLGLVEVIENPSRVARSQTQVIGMKGLGSEKLDKGLGSEFICMRRKCKALRTKMKICFFHVGMGLG</sequence>
<keyword evidence="9" id="KW-1133">Transmembrane helix</keyword>
<protein>
    <submittedName>
        <fullName evidence="11">Transcription factor HY5-like</fullName>
    </submittedName>
</protein>
<evidence type="ECO:0000313" key="11">
    <source>
        <dbReference type="EMBL" id="JAT57166.1"/>
    </source>
</evidence>
<keyword evidence="9" id="KW-0812">Transmembrane</keyword>
<dbReference type="InterPro" id="IPR004827">
    <property type="entry name" value="bZIP"/>
</dbReference>
<dbReference type="EMBL" id="GDJX01010770">
    <property type="protein sequence ID" value="JAT57166.1"/>
    <property type="molecule type" value="Transcribed_RNA"/>
</dbReference>
<feature type="compositionally biased region" description="Basic and acidic residues" evidence="8">
    <location>
        <begin position="240"/>
        <end position="262"/>
    </location>
</feature>
<feature type="compositionally biased region" description="Basic and acidic residues" evidence="8">
    <location>
        <begin position="270"/>
        <end position="281"/>
    </location>
</feature>
<evidence type="ECO:0000256" key="9">
    <source>
        <dbReference type="SAM" id="Phobius"/>
    </source>
</evidence>
<dbReference type="GO" id="GO:0005789">
    <property type="term" value="C:endoplasmic reticulum membrane"/>
    <property type="evidence" value="ECO:0007669"/>
    <property type="project" value="UniProtKB-SubCell"/>
</dbReference>
<keyword evidence="7" id="KW-0539">Nucleus</keyword>
<dbReference type="GO" id="GO:0003677">
    <property type="term" value="F:DNA binding"/>
    <property type="evidence" value="ECO:0007669"/>
    <property type="project" value="UniProtKB-KW"/>
</dbReference>
<dbReference type="AlphaFoldDB" id="A0A1D1YRC1"/>
<keyword evidence="5" id="KW-0238">DNA-binding</keyword>
<feature type="compositionally biased region" description="Basic and acidic residues" evidence="8">
    <location>
        <begin position="196"/>
        <end position="207"/>
    </location>
</feature>
<dbReference type="PROSITE" id="PS00036">
    <property type="entry name" value="BZIP_BASIC"/>
    <property type="match status" value="1"/>
</dbReference>
<dbReference type="PROSITE" id="PS50217">
    <property type="entry name" value="BZIP"/>
    <property type="match status" value="1"/>
</dbReference>
<evidence type="ECO:0000259" key="10">
    <source>
        <dbReference type="PROSITE" id="PS50217"/>
    </source>
</evidence>
<comment type="similarity">
    <text evidence="3">Belongs to the bZIP family.</text>
</comment>
<dbReference type="GO" id="GO:0005634">
    <property type="term" value="C:nucleus"/>
    <property type="evidence" value="ECO:0007669"/>
    <property type="project" value="UniProtKB-SubCell"/>
</dbReference>
<gene>
    <name evidence="11" type="primary">HYH_3</name>
    <name evidence="11" type="ORF">g.23889</name>
</gene>
<evidence type="ECO:0000256" key="4">
    <source>
        <dbReference type="ARBA" id="ARBA00023015"/>
    </source>
</evidence>
<evidence type="ECO:0000256" key="7">
    <source>
        <dbReference type="ARBA" id="ARBA00023242"/>
    </source>
</evidence>
<keyword evidence="6" id="KW-0804">Transcription</keyword>
<dbReference type="GO" id="GO:0003700">
    <property type="term" value="F:DNA-binding transcription factor activity"/>
    <property type="evidence" value="ECO:0007669"/>
    <property type="project" value="InterPro"/>
</dbReference>
<feature type="region of interest" description="Disordered" evidence="8">
    <location>
        <begin position="192"/>
        <end position="221"/>
    </location>
</feature>
<proteinExistence type="inferred from homology"/>
<evidence type="ECO:0000256" key="6">
    <source>
        <dbReference type="ARBA" id="ARBA00023163"/>
    </source>
</evidence>
<dbReference type="PANTHER" id="PTHR47416:SF8">
    <property type="entry name" value="BASIC-LEUCINE ZIPPER TRANSCRIPTION FACTOR E-RELATED"/>
    <property type="match status" value="1"/>
</dbReference>
<evidence type="ECO:0000256" key="8">
    <source>
        <dbReference type="SAM" id="MobiDB-lite"/>
    </source>
</evidence>
<reference evidence="11" key="1">
    <citation type="submission" date="2015-07" db="EMBL/GenBank/DDBJ databases">
        <title>Transcriptome Assembly of Anthurium amnicola.</title>
        <authorList>
            <person name="Suzuki J."/>
        </authorList>
    </citation>
    <scope>NUCLEOTIDE SEQUENCE</scope>
</reference>
<comment type="subcellular location">
    <subcellularLocation>
        <location evidence="2">Endoplasmic reticulum membrane</location>
        <topology evidence="2">Single-pass membrane protein</topology>
    </subcellularLocation>
    <subcellularLocation>
        <location evidence="1">Nucleus</location>
    </subcellularLocation>
</comment>
<feature type="region of interest" description="Disordered" evidence="8">
    <location>
        <begin position="110"/>
        <end position="177"/>
    </location>
</feature>
<keyword evidence="4" id="KW-0805">Transcription regulation</keyword>
<evidence type="ECO:0000256" key="5">
    <source>
        <dbReference type="ARBA" id="ARBA00023125"/>
    </source>
</evidence>
<name>A0A1D1YRC1_9ARAE</name>
<dbReference type="SMART" id="SM00338">
    <property type="entry name" value="BRLZ"/>
    <property type="match status" value="1"/>
</dbReference>
<dbReference type="PANTHER" id="PTHR47416">
    <property type="entry name" value="BASIC-LEUCINE ZIPPER TRANSCRIPTION FACTOR F-RELATED"/>
    <property type="match status" value="1"/>
</dbReference>
<feature type="compositionally biased region" description="Basic and acidic residues" evidence="8">
    <location>
        <begin position="125"/>
        <end position="139"/>
    </location>
</feature>